<reference evidence="3 4" key="1">
    <citation type="submission" date="2020-03" db="EMBL/GenBank/DDBJ databases">
        <title>WGS of actinomycetes isolated from Thailand.</title>
        <authorList>
            <person name="Thawai C."/>
        </authorList>
    </citation>
    <scope>NUCLEOTIDE SEQUENCE [LARGE SCALE GENOMIC DNA]</scope>
    <source>
        <strain evidence="3 4">PLAI 1-29</strain>
    </source>
</reference>
<keyword evidence="4" id="KW-1185">Reference proteome</keyword>
<evidence type="ECO:0000313" key="3">
    <source>
        <dbReference type="EMBL" id="NJQ03275.1"/>
    </source>
</evidence>
<evidence type="ECO:0000259" key="2">
    <source>
        <dbReference type="Pfam" id="PF04149"/>
    </source>
</evidence>
<organism evidence="3 4">
    <name type="scientific">Streptomyces zingiberis</name>
    <dbReference type="NCBI Taxonomy" id="2053010"/>
    <lineage>
        <taxon>Bacteria</taxon>
        <taxon>Bacillati</taxon>
        <taxon>Actinomycetota</taxon>
        <taxon>Actinomycetes</taxon>
        <taxon>Kitasatosporales</taxon>
        <taxon>Streptomycetaceae</taxon>
        <taxon>Streptomyces</taxon>
    </lineage>
</organism>
<gene>
    <name evidence="3" type="ORF">HCK00_22765</name>
</gene>
<dbReference type="EMBL" id="JAATEN010000022">
    <property type="protein sequence ID" value="NJQ03275.1"/>
    <property type="molecule type" value="Genomic_DNA"/>
</dbReference>
<name>A0ABX1C3N5_9ACTN</name>
<sequence>MKSGTELAWIKSSHSGPEGDDCVEVATSPGTVHVRDSKDTSRPPLNLSKGAWSTFITDSVSRSR</sequence>
<feature type="domain" description="DUF397" evidence="2">
    <location>
        <begin position="7"/>
        <end position="57"/>
    </location>
</feature>
<dbReference type="Pfam" id="PF04149">
    <property type="entry name" value="DUF397"/>
    <property type="match status" value="1"/>
</dbReference>
<comment type="caution">
    <text evidence="3">The sequence shown here is derived from an EMBL/GenBank/DDBJ whole genome shotgun (WGS) entry which is preliminary data.</text>
</comment>
<proteinExistence type="predicted"/>
<evidence type="ECO:0000313" key="4">
    <source>
        <dbReference type="Proteomes" id="UP000695264"/>
    </source>
</evidence>
<accession>A0ABX1C3N5</accession>
<evidence type="ECO:0000256" key="1">
    <source>
        <dbReference type="SAM" id="MobiDB-lite"/>
    </source>
</evidence>
<dbReference type="Proteomes" id="UP000695264">
    <property type="component" value="Unassembled WGS sequence"/>
</dbReference>
<feature type="region of interest" description="Disordered" evidence="1">
    <location>
        <begin position="1"/>
        <end position="21"/>
    </location>
</feature>
<dbReference type="InterPro" id="IPR007278">
    <property type="entry name" value="DUF397"/>
</dbReference>
<protein>
    <submittedName>
        <fullName evidence="3">DUF397 domain-containing protein</fullName>
    </submittedName>
</protein>
<dbReference type="RefSeq" id="WP_168103889.1">
    <property type="nucleotide sequence ID" value="NZ_JAATEN010000022.1"/>
</dbReference>